<feature type="transmembrane region" description="Helical" evidence="6">
    <location>
        <begin position="319"/>
        <end position="336"/>
    </location>
</feature>
<evidence type="ECO:0000256" key="4">
    <source>
        <dbReference type="ARBA" id="ARBA00022989"/>
    </source>
</evidence>
<feature type="domain" description="ComEC/Rec2-related protein" evidence="7">
    <location>
        <begin position="201"/>
        <end position="467"/>
    </location>
</feature>
<keyword evidence="2" id="KW-1003">Cell membrane</keyword>
<feature type="transmembrane region" description="Helical" evidence="6">
    <location>
        <begin position="356"/>
        <end position="374"/>
    </location>
</feature>
<sequence>MMVNFFAAYWPSAAYPLSAVVCIFGGLIALYLWRRWPQKSTLVYLAVFFICGGIALVHRGIYQNAVVRPIQQLAGQQAAITAEVQEVWYTQERDYAFVQAKVLSMDGQKVRPFSIRVGLPGGCEQGAQLTAQVLFELPDKDRYLTSSYAAGVYLNAVLQDANTFQWTPAGQDSWQVWKSNAISAVQRFLPGQNTALVAAITIGDDSLLDEQTETEMQKAGLSHLLVVSGLHLSAVSGMLYEGVRGYLPRKMAVLAACCGSLLFMMLVGFSPSVVRAGVMLFAFYAAKWLGEKEDAFTSLGLAALLLCLVNPYAACDVGLLLSFSATLGILAANILWQDWSFSHEACPQFLKGVFKVALASFGAVLATAPVLIWYDLGLSFYGLFANLLVAPFTVLTLASGLGTVLLSSISWLGALTYPVAFVCGICLGWVRLVAAAAAALPANTVRLSGAYPALALVGLFVVGWAAYQNRVSLKKSAMILAVLFAGACAVLLWQNAGVVRVVFAGSAENAPVVLLHPKATVLFFRGGESGIAQVRDVLEQYQRTDIQLAVDLRKDPDGLPLQEALRIDELFTVETDCLQRASFEQPLPGLDLYLLRQENGCAALISCEGVRVALTSGSMDFSNMPAVEVFFGGSGKITQLKADTILFSAAPRPHWNNVSAQRKLQGEDIELWLHPNRGWSVKEGNAGVL</sequence>
<feature type="transmembrane region" description="Helical" evidence="6">
    <location>
        <begin position="251"/>
        <end position="267"/>
    </location>
</feature>
<dbReference type="Proteomes" id="UP000824209">
    <property type="component" value="Unassembled WGS sequence"/>
</dbReference>
<feature type="transmembrane region" description="Helical" evidence="6">
    <location>
        <begin position="42"/>
        <end position="62"/>
    </location>
</feature>
<feature type="transmembrane region" description="Helical" evidence="6">
    <location>
        <begin position="479"/>
        <end position="503"/>
    </location>
</feature>
<organism evidence="8 9">
    <name type="scientific">Candidatus Ruthenibacterium avium</name>
    <dbReference type="NCBI Taxonomy" id="2838751"/>
    <lineage>
        <taxon>Bacteria</taxon>
        <taxon>Bacillati</taxon>
        <taxon>Bacillota</taxon>
        <taxon>Clostridia</taxon>
        <taxon>Eubacteriales</taxon>
        <taxon>Oscillospiraceae</taxon>
        <taxon>Ruthenibacterium</taxon>
    </lineage>
</organism>
<feature type="transmembrane region" description="Helical" evidence="6">
    <location>
        <begin position="12"/>
        <end position="33"/>
    </location>
</feature>
<comment type="subcellular location">
    <subcellularLocation>
        <location evidence="1">Cell membrane</location>
        <topology evidence="1">Multi-pass membrane protein</topology>
    </subcellularLocation>
</comment>
<dbReference type="PANTHER" id="PTHR30619:SF1">
    <property type="entry name" value="RECOMBINATION PROTEIN 2"/>
    <property type="match status" value="1"/>
</dbReference>
<keyword evidence="3 6" id="KW-0812">Transmembrane</keyword>
<dbReference type="AlphaFoldDB" id="A0A9D2S0B5"/>
<evidence type="ECO:0000313" key="8">
    <source>
        <dbReference type="EMBL" id="HJB39332.1"/>
    </source>
</evidence>
<evidence type="ECO:0000256" key="5">
    <source>
        <dbReference type="ARBA" id="ARBA00023136"/>
    </source>
</evidence>
<feature type="transmembrane region" description="Helical" evidence="6">
    <location>
        <begin position="296"/>
        <end position="313"/>
    </location>
</feature>
<feature type="transmembrane region" description="Helical" evidence="6">
    <location>
        <begin position="448"/>
        <end position="467"/>
    </location>
</feature>
<dbReference type="PANTHER" id="PTHR30619">
    <property type="entry name" value="DNA INTERNALIZATION/COMPETENCE PROTEIN COMEC/REC2"/>
    <property type="match status" value="1"/>
</dbReference>
<evidence type="ECO:0000313" key="9">
    <source>
        <dbReference type="Proteomes" id="UP000824209"/>
    </source>
</evidence>
<reference evidence="8" key="1">
    <citation type="journal article" date="2021" name="PeerJ">
        <title>Extensive microbial diversity within the chicken gut microbiome revealed by metagenomics and culture.</title>
        <authorList>
            <person name="Gilroy R."/>
            <person name="Ravi A."/>
            <person name="Getino M."/>
            <person name="Pursley I."/>
            <person name="Horton D.L."/>
            <person name="Alikhan N.F."/>
            <person name="Baker D."/>
            <person name="Gharbi K."/>
            <person name="Hall N."/>
            <person name="Watson M."/>
            <person name="Adriaenssens E.M."/>
            <person name="Foster-Nyarko E."/>
            <person name="Jarju S."/>
            <person name="Secka A."/>
            <person name="Antonio M."/>
            <person name="Oren A."/>
            <person name="Chaudhuri R.R."/>
            <person name="La Ragione R."/>
            <person name="Hildebrand F."/>
            <person name="Pallen M.J."/>
        </authorList>
    </citation>
    <scope>NUCLEOTIDE SEQUENCE</scope>
    <source>
        <strain evidence="8">ChiBcec8-14828</strain>
    </source>
</reference>
<feature type="transmembrane region" description="Helical" evidence="6">
    <location>
        <begin position="380"/>
        <end position="407"/>
    </location>
</feature>
<dbReference type="EMBL" id="DWYA01000028">
    <property type="protein sequence ID" value="HJB39332.1"/>
    <property type="molecule type" value="Genomic_DNA"/>
</dbReference>
<keyword evidence="5 6" id="KW-0472">Membrane</keyword>
<dbReference type="InterPro" id="IPR052159">
    <property type="entry name" value="Competence_DNA_uptake"/>
</dbReference>
<dbReference type="GO" id="GO:0005886">
    <property type="term" value="C:plasma membrane"/>
    <property type="evidence" value="ECO:0007669"/>
    <property type="project" value="UniProtKB-SubCell"/>
</dbReference>
<accession>A0A9D2S0B5</accession>
<dbReference type="NCBIfam" id="TIGR00360">
    <property type="entry name" value="ComEC_N-term"/>
    <property type="match status" value="1"/>
</dbReference>
<gene>
    <name evidence="8" type="ORF">H9943_02930</name>
</gene>
<evidence type="ECO:0000256" key="2">
    <source>
        <dbReference type="ARBA" id="ARBA00022475"/>
    </source>
</evidence>
<dbReference type="Pfam" id="PF03772">
    <property type="entry name" value="Competence"/>
    <property type="match status" value="1"/>
</dbReference>
<evidence type="ECO:0000259" key="7">
    <source>
        <dbReference type="Pfam" id="PF03772"/>
    </source>
</evidence>
<protein>
    <submittedName>
        <fullName evidence="8">ComEC/Rec2 family competence protein</fullName>
    </submittedName>
</protein>
<dbReference type="InterPro" id="IPR004477">
    <property type="entry name" value="ComEC_N"/>
</dbReference>
<proteinExistence type="predicted"/>
<reference evidence="8" key="2">
    <citation type="submission" date="2021-04" db="EMBL/GenBank/DDBJ databases">
        <authorList>
            <person name="Gilroy R."/>
        </authorList>
    </citation>
    <scope>NUCLEOTIDE SEQUENCE</scope>
    <source>
        <strain evidence="8">ChiBcec8-14828</strain>
    </source>
</reference>
<comment type="caution">
    <text evidence="8">The sequence shown here is derived from an EMBL/GenBank/DDBJ whole genome shotgun (WGS) entry which is preliminary data.</text>
</comment>
<name>A0A9D2S0B5_9FIRM</name>
<evidence type="ECO:0000256" key="6">
    <source>
        <dbReference type="SAM" id="Phobius"/>
    </source>
</evidence>
<feature type="transmembrane region" description="Helical" evidence="6">
    <location>
        <begin position="419"/>
        <end position="442"/>
    </location>
</feature>
<evidence type="ECO:0000256" key="3">
    <source>
        <dbReference type="ARBA" id="ARBA00022692"/>
    </source>
</evidence>
<evidence type="ECO:0000256" key="1">
    <source>
        <dbReference type="ARBA" id="ARBA00004651"/>
    </source>
</evidence>
<keyword evidence="4 6" id="KW-1133">Transmembrane helix</keyword>